<reference evidence="2 3" key="1">
    <citation type="journal article" date="2016" name="Nat. Commun.">
        <title>Thousands of microbial genomes shed light on interconnected biogeochemical processes in an aquifer system.</title>
        <authorList>
            <person name="Anantharaman K."/>
            <person name="Brown C.T."/>
            <person name="Hug L.A."/>
            <person name="Sharon I."/>
            <person name="Castelle C.J."/>
            <person name="Probst A.J."/>
            <person name="Thomas B.C."/>
            <person name="Singh A."/>
            <person name="Wilkins M.J."/>
            <person name="Karaoz U."/>
            <person name="Brodie E.L."/>
            <person name="Williams K.H."/>
            <person name="Hubbard S.S."/>
            <person name="Banfield J.F."/>
        </authorList>
    </citation>
    <scope>NUCLEOTIDE SEQUENCE [LARGE SCALE GENOMIC DNA]</scope>
</reference>
<evidence type="ECO:0000313" key="3">
    <source>
        <dbReference type="Proteomes" id="UP000179219"/>
    </source>
</evidence>
<proteinExistence type="predicted"/>
<dbReference type="InterPro" id="IPR000073">
    <property type="entry name" value="AB_hydrolase_1"/>
</dbReference>
<dbReference type="Pfam" id="PF00561">
    <property type="entry name" value="Abhydrolase_1"/>
    <property type="match status" value="1"/>
</dbReference>
<comment type="caution">
    <text evidence="2">The sequence shown here is derived from an EMBL/GenBank/DDBJ whole genome shotgun (WGS) entry which is preliminary data.</text>
</comment>
<sequence>MSYALILHGWPQYRVDRYFLSNHLRKNGYKILTPNMFSRGYIFSPANVLNEVLIKLNNNELDLIIGISLGGLILPHIARHFPNSKLIFIGTGPKLESKSRNFNLMVKVAKTFLSFGFLSLLLKLPDSVIRYFYKVANPFTGDLSRKQKYDIDTCKNIKFIKSISLNEEKEILNFVTEVDNSNILGKLNNKSLIFNGENDLLMTTKGGKKLHRLLKNSKFVISKGSHFDSFTRENLDEVDKFIASI</sequence>
<name>A0A1F7WZU0_9BACT</name>
<protein>
    <recommendedName>
        <fullName evidence="1">AB hydrolase-1 domain-containing protein</fullName>
    </recommendedName>
</protein>
<evidence type="ECO:0000259" key="1">
    <source>
        <dbReference type="Pfam" id="PF00561"/>
    </source>
</evidence>
<dbReference type="AlphaFoldDB" id="A0A1F7WZU0"/>
<feature type="domain" description="AB hydrolase-1" evidence="1">
    <location>
        <begin position="5"/>
        <end position="231"/>
    </location>
</feature>
<dbReference type="Proteomes" id="UP000179219">
    <property type="component" value="Unassembled WGS sequence"/>
</dbReference>
<gene>
    <name evidence="2" type="ORF">A2159_03300</name>
</gene>
<organism evidence="2 3">
    <name type="scientific">Candidatus Woesebacteria bacterium RBG_13_34_9</name>
    <dbReference type="NCBI Taxonomy" id="1802477"/>
    <lineage>
        <taxon>Bacteria</taxon>
        <taxon>Candidatus Woeseibacteriota</taxon>
    </lineage>
</organism>
<accession>A0A1F7WZU0</accession>
<dbReference type="Gene3D" id="3.40.50.1820">
    <property type="entry name" value="alpha/beta hydrolase"/>
    <property type="match status" value="1"/>
</dbReference>
<evidence type="ECO:0000313" key="2">
    <source>
        <dbReference type="EMBL" id="OGM08336.1"/>
    </source>
</evidence>
<dbReference type="SUPFAM" id="SSF53474">
    <property type="entry name" value="alpha/beta-Hydrolases"/>
    <property type="match status" value="1"/>
</dbReference>
<dbReference type="InterPro" id="IPR029058">
    <property type="entry name" value="AB_hydrolase_fold"/>
</dbReference>
<dbReference type="EMBL" id="MGFP01000054">
    <property type="protein sequence ID" value="OGM08336.1"/>
    <property type="molecule type" value="Genomic_DNA"/>
</dbReference>